<name>A0A378C560_KLEPN</name>
<sequence length="90" mass="9193">MSDRNTPWRNGELVAAPVAAATMIYGGHMVGLNASGMAVPAAATASLTIFGVSDEYADNTAGAAGATSVMVRRGKAWKLAQLLRGRCNPG</sequence>
<proteinExistence type="predicted"/>
<evidence type="ECO:0000313" key="2">
    <source>
        <dbReference type="Proteomes" id="UP000254387"/>
    </source>
</evidence>
<organism evidence="1 2">
    <name type="scientific">Klebsiella pneumoniae</name>
    <dbReference type="NCBI Taxonomy" id="573"/>
    <lineage>
        <taxon>Bacteria</taxon>
        <taxon>Pseudomonadati</taxon>
        <taxon>Pseudomonadota</taxon>
        <taxon>Gammaproteobacteria</taxon>
        <taxon>Enterobacterales</taxon>
        <taxon>Enterobacteriaceae</taxon>
        <taxon>Klebsiella/Raoultella group</taxon>
        <taxon>Klebsiella</taxon>
        <taxon>Klebsiella pneumoniae complex</taxon>
    </lineage>
</organism>
<dbReference type="EMBL" id="UGMN01000004">
    <property type="protein sequence ID" value="STV62043.1"/>
    <property type="molecule type" value="Genomic_DNA"/>
</dbReference>
<dbReference type="Proteomes" id="UP000254387">
    <property type="component" value="Unassembled WGS sequence"/>
</dbReference>
<dbReference type="AlphaFoldDB" id="A0A378C560"/>
<protein>
    <submittedName>
        <fullName evidence="1">Uncharacterized protein</fullName>
    </submittedName>
</protein>
<evidence type="ECO:0000313" key="1">
    <source>
        <dbReference type="EMBL" id="STV62043.1"/>
    </source>
</evidence>
<gene>
    <name evidence="1" type="ORF">NCTC5053_06544</name>
</gene>
<accession>A0A378C560</accession>
<reference evidence="1 2" key="1">
    <citation type="submission" date="2018-06" db="EMBL/GenBank/DDBJ databases">
        <authorList>
            <consortium name="Pathogen Informatics"/>
            <person name="Doyle S."/>
        </authorList>
    </citation>
    <scope>NUCLEOTIDE SEQUENCE [LARGE SCALE GENOMIC DNA]</scope>
    <source>
        <strain evidence="1 2">NCTC5053</strain>
    </source>
</reference>